<sequence length="497" mass="52953">MPRIIVVGAGSAGCVVAARLTENADDHVTLLESGPDRAGTDTARTLASVNWIDAMGVPEAFHTDLLATRLAGDELRQYHRGRGVGGSASVNAMLALPGLPHDYDGWARRYGLDEWTWAEVRPWFDRLKADLVASDRAAFTSIDGALVDAAEAFGLPSDVDTYTPDDGGGALWRNATDGARRSSLETYLDPARGRPNLLIRADSKVDRLVLHGRSVTGVLLTDGTRLDADEVVLCAGTFETPAILMRTEAYERPGLGQGLQDHPAASVFLSLKPEFRAAAPGAPCIGAVLRLSSSVGTGDIHLLPMHGALGETNPAHHALVMAAVMSVTSTGEVRLNPDDPQGPPVIEERMLATEHDRTAMREAIACLEKALAAKPFADLIADAFVDASGTPLAALHDDDFYRRWLRNSVGDYFHAVGTARMGSPDDPGAVVDQRGRVHGLRHVRVMDASIMPEVPSANTHLPVVMIAERLSAALRADLATSPSTDTRQGAEDAGNLR</sequence>
<dbReference type="Gene3D" id="3.50.50.60">
    <property type="entry name" value="FAD/NAD(P)-binding domain"/>
    <property type="match status" value="1"/>
</dbReference>
<dbReference type="AlphaFoldDB" id="A0A9W6RUA1"/>
<gene>
    <name evidence="9" type="ORF">Airi01_083170</name>
</gene>
<dbReference type="InterPro" id="IPR036188">
    <property type="entry name" value="FAD/NAD-bd_sf"/>
</dbReference>
<evidence type="ECO:0000259" key="8">
    <source>
        <dbReference type="Pfam" id="PF05199"/>
    </source>
</evidence>
<comment type="caution">
    <text evidence="9">The sequence shown here is derived from an EMBL/GenBank/DDBJ whole genome shotgun (WGS) entry which is preliminary data.</text>
</comment>
<dbReference type="InterPro" id="IPR000172">
    <property type="entry name" value="GMC_OxRdtase_N"/>
</dbReference>
<evidence type="ECO:0000313" key="10">
    <source>
        <dbReference type="Proteomes" id="UP001165135"/>
    </source>
</evidence>
<dbReference type="RefSeq" id="WP_285632472.1">
    <property type="nucleotide sequence ID" value="NZ_BSTJ01000013.1"/>
</dbReference>
<evidence type="ECO:0000313" key="9">
    <source>
        <dbReference type="EMBL" id="GLY80050.1"/>
    </source>
</evidence>
<dbReference type="PANTHER" id="PTHR11552:SF147">
    <property type="entry name" value="CHOLINE DEHYDROGENASE, MITOCHONDRIAL"/>
    <property type="match status" value="1"/>
</dbReference>
<dbReference type="Gene3D" id="3.30.410.40">
    <property type="match status" value="1"/>
</dbReference>
<dbReference type="SUPFAM" id="SSF51905">
    <property type="entry name" value="FAD/NAD(P)-binding domain"/>
    <property type="match status" value="1"/>
</dbReference>
<feature type="domain" description="Glucose-methanol-choline oxidoreductase C-terminal" evidence="8">
    <location>
        <begin position="328"/>
        <end position="467"/>
    </location>
</feature>
<evidence type="ECO:0000256" key="2">
    <source>
        <dbReference type="ARBA" id="ARBA00010790"/>
    </source>
</evidence>
<evidence type="ECO:0000256" key="6">
    <source>
        <dbReference type="SAM" id="MobiDB-lite"/>
    </source>
</evidence>
<dbReference type="Pfam" id="PF00732">
    <property type="entry name" value="GMC_oxred_N"/>
    <property type="match status" value="1"/>
</dbReference>
<dbReference type="Pfam" id="PF05199">
    <property type="entry name" value="GMC_oxred_C"/>
    <property type="match status" value="1"/>
</dbReference>
<keyword evidence="3" id="KW-0285">Flavoprotein</keyword>
<feature type="region of interest" description="Disordered" evidence="6">
    <location>
        <begin position="478"/>
        <end position="497"/>
    </location>
</feature>
<evidence type="ECO:0000256" key="3">
    <source>
        <dbReference type="ARBA" id="ARBA00022630"/>
    </source>
</evidence>
<comment type="similarity">
    <text evidence="2">Belongs to the GMC oxidoreductase family.</text>
</comment>
<dbReference type="EMBL" id="BSTJ01000013">
    <property type="protein sequence ID" value="GLY80050.1"/>
    <property type="molecule type" value="Genomic_DNA"/>
</dbReference>
<feature type="binding site" evidence="5">
    <location>
        <position position="205"/>
    </location>
    <ligand>
        <name>FAD</name>
        <dbReference type="ChEBI" id="CHEBI:57692"/>
    </ligand>
</feature>
<dbReference type="PIRSF" id="PIRSF000137">
    <property type="entry name" value="Alcohol_oxidase"/>
    <property type="match status" value="1"/>
</dbReference>
<dbReference type="PANTHER" id="PTHR11552">
    <property type="entry name" value="GLUCOSE-METHANOL-CHOLINE GMC OXIDOREDUCTASE"/>
    <property type="match status" value="1"/>
</dbReference>
<evidence type="ECO:0000256" key="4">
    <source>
        <dbReference type="ARBA" id="ARBA00022827"/>
    </source>
</evidence>
<proteinExistence type="inferred from homology"/>
<accession>A0A9W6RUA1</accession>
<organism evidence="9 10">
    <name type="scientific">Actinoallomurus iriomotensis</name>
    <dbReference type="NCBI Taxonomy" id="478107"/>
    <lineage>
        <taxon>Bacteria</taxon>
        <taxon>Bacillati</taxon>
        <taxon>Actinomycetota</taxon>
        <taxon>Actinomycetes</taxon>
        <taxon>Streptosporangiales</taxon>
        <taxon>Thermomonosporaceae</taxon>
        <taxon>Actinoallomurus</taxon>
    </lineage>
</organism>
<comment type="cofactor">
    <cofactor evidence="1 5">
        <name>FAD</name>
        <dbReference type="ChEBI" id="CHEBI:57692"/>
    </cofactor>
</comment>
<feature type="binding site" evidence="5">
    <location>
        <position position="412"/>
    </location>
    <ligand>
        <name>substrate</name>
    </ligand>
</feature>
<protein>
    <submittedName>
        <fullName evidence="9">Glucose-methanol-choline oxidoreductase</fullName>
    </submittedName>
</protein>
<feature type="domain" description="Glucose-methanol-choline oxidoreductase N-terminal" evidence="7">
    <location>
        <begin position="5"/>
        <end position="264"/>
    </location>
</feature>
<dbReference type="GO" id="GO:0016614">
    <property type="term" value="F:oxidoreductase activity, acting on CH-OH group of donors"/>
    <property type="evidence" value="ECO:0007669"/>
    <property type="project" value="InterPro"/>
</dbReference>
<reference evidence="9" key="1">
    <citation type="submission" date="2023-03" db="EMBL/GenBank/DDBJ databases">
        <title>Actinoallomurus iriomotensis NBRC 103681.</title>
        <authorList>
            <person name="Ichikawa N."/>
            <person name="Sato H."/>
            <person name="Tonouchi N."/>
        </authorList>
    </citation>
    <scope>NUCLEOTIDE SEQUENCE</scope>
    <source>
        <strain evidence="9">NBRC 103681</strain>
    </source>
</reference>
<dbReference type="Proteomes" id="UP001165135">
    <property type="component" value="Unassembled WGS sequence"/>
</dbReference>
<dbReference type="SUPFAM" id="SSF54373">
    <property type="entry name" value="FAD-linked reductases, C-terminal domain"/>
    <property type="match status" value="1"/>
</dbReference>
<dbReference type="GO" id="GO:0050660">
    <property type="term" value="F:flavin adenine dinucleotide binding"/>
    <property type="evidence" value="ECO:0007669"/>
    <property type="project" value="InterPro"/>
</dbReference>
<evidence type="ECO:0000256" key="1">
    <source>
        <dbReference type="ARBA" id="ARBA00001974"/>
    </source>
</evidence>
<evidence type="ECO:0000256" key="5">
    <source>
        <dbReference type="PIRSR" id="PIRSR000137-2"/>
    </source>
</evidence>
<dbReference type="InterPro" id="IPR007867">
    <property type="entry name" value="GMC_OxRtase_C"/>
</dbReference>
<dbReference type="InterPro" id="IPR012132">
    <property type="entry name" value="GMC_OxRdtase"/>
</dbReference>
<name>A0A9W6RUA1_9ACTN</name>
<keyword evidence="4 5" id="KW-0274">FAD</keyword>
<evidence type="ECO:0000259" key="7">
    <source>
        <dbReference type="Pfam" id="PF00732"/>
    </source>
</evidence>